<comment type="caution">
    <text evidence="2">The sequence shown here is derived from an EMBL/GenBank/DDBJ whole genome shotgun (WGS) entry which is preliminary data.</text>
</comment>
<proteinExistence type="predicted"/>
<dbReference type="SUPFAM" id="SSF53822">
    <property type="entry name" value="Periplasmic binding protein-like I"/>
    <property type="match status" value="1"/>
</dbReference>
<keyword evidence="3" id="KW-1185">Reference proteome</keyword>
<dbReference type="RefSeq" id="WP_281456226.1">
    <property type="nucleotide sequence ID" value="NZ_JASAOF010000008.1"/>
</dbReference>
<dbReference type="Proteomes" id="UP001237595">
    <property type="component" value="Unassembled WGS sequence"/>
</dbReference>
<gene>
    <name evidence="2" type="ORF">QFW96_14830</name>
</gene>
<evidence type="ECO:0000313" key="2">
    <source>
        <dbReference type="EMBL" id="MDI2029903.1"/>
    </source>
</evidence>
<keyword evidence="1" id="KW-0812">Transmembrane</keyword>
<evidence type="ECO:0008006" key="4">
    <source>
        <dbReference type="Google" id="ProtNLM"/>
    </source>
</evidence>
<sequence>MPLLRRSTSPGPLQPRSWVRRHKFVTAAVVLAVVAAGLAVWQPWRPCGAGMSAAGSSGSCVGLNVESGSFGTNDAVAELRERVLEHNAGVTDQDFVTIVVLDNMTPDPSIDSIGGDTVRHGVEGALTAARRANDTTAVGAKTPKVKLLLANYGTDEVQAAEAVRQIELAREQERIVAVVGLGQSLEHSRTAASGLADHGIAVVSGMASADDMNQHVGTGEKLHEFFRITPTNIDAAKAGAAYLRQQRPEKVMLVEDTNDADSYSLTLAEAFKDAYRDQEISSAEFTSLSDPSGTARPDFMAGEFARVYSRICLEKPTHLYFAGRGNDLRSLLDVMSQNTNCTGMSDVDVITSDDATNLVGRPLPRFDNRQVRVLYTSVATKGQWDGVPGQEESRASYESFESAFVGMGMDNADALIDGYAMSVHDAFLVATKAAREVGGAYGMVADKIKALDCVEPFGGATGKIAYKNGHAGQGNPVGKAMPIMRLDVNGHPVQESLVWPSGQPFGPQSCE</sequence>
<dbReference type="Gene3D" id="3.40.50.2300">
    <property type="match status" value="2"/>
</dbReference>
<dbReference type="InterPro" id="IPR028082">
    <property type="entry name" value="Peripla_BP_I"/>
</dbReference>
<reference evidence="2 3" key="1">
    <citation type="submission" date="2023-04" db="EMBL/GenBank/DDBJ databases">
        <title>Draft genome sequence of Saccharopolyspora sp. TS4A08 isolated from sweet potato rhizospheric soil.</title>
        <authorList>
            <person name="Suksaard P."/>
            <person name="Duangmal K."/>
        </authorList>
    </citation>
    <scope>NUCLEOTIDE SEQUENCE [LARGE SCALE GENOMIC DNA]</scope>
    <source>
        <strain evidence="2 3">TS4A08</strain>
    </source>
</reference>
<organism evidence="2 3">
    <name type="scientific">Saccharopolyspora ipomoeae</name>
    <dbReference type="NCBI Taxonomy" id="3042027"/>
    <lineage>
        <taxon>Bacteria</taxon>
        <taxon>Bacillati</taxon>
        <taxon>Actinomycetota</taxon>
        <taxon>Actinomycetes</taxon>
        <taxon>Pseudonocardiales</taxon>
        <taxon>Pseudonocardiaceae</taxon>
        <taxon>Saccharopolyspora</taxon>
    </lineage>
</organism>
<keyword evidence="1" id="KW-0472">Membrane</keyword>
<keyword evidence="1" id="KW-1133">Transmembrane helix</keyword>
<evidence type="ECO:0000256" key="1">
    <source>
        <dbReference type="SAM" id="Phobius"/>
    </source>
</evidence>
<name>A0ABT6PQF9_9PSEU</name>
<feature type="transmembrane region" description="Helical" evidence="1">
    <location>
        <begin position="24"/>
        <end position="44"/>
    </location>
</feature>
<evidence type="ECO:0000313" key="3">
    <source>
        <dbReference type="Proteomes" id="UP001237595"/>
    </source>
</evidence>
<accession>A0ABT6PQF9</accession>
<protein>
    <recommendedName>
        <fullName evidence="4">ABC transporter substrate-binding protein</fullName>
    </recommendedName>
</protein>
<dbReference type="EMBL" id="JASAOF010000008">
    <property type="protein sequence ID" value="MDI2029903.1"/>
    <property type="molecule type" value="Genomic_DNA"/>
</dbReference>